<dbReference type="PANTHER" id="PTHR37832:SF1">
    <property type="entry name" value="STRESS-RESPONSE A_B BARREL DOMAIN-CONTAINING PROTEIN"/>
    <property type="match status" value="1"/>
</dbReference>
<dbReference type="Gene3D" id="3.30.70.100">
    <property type="match status" value="1"/>
</dbReference>
<feature type="domain" description="Stress-response A/B barrel" evidence="1">
    <location>
        <begin position="2"/>
        <end position="93"/>
    </location>
</feature>
<dbReference type="SMART" id="SM00886">
    <property type="entry name" value="Dabb"/>
    <property type="match status" value="1"/>
</dbReference>
<evidence type="ECO:0000259" key="1">
    <source>
        <dbReference type="PROSITE" id="PS51502"/>
    </source>
</evidence>
<organism evidence="2">
    <name type="scientific">marine metagenome</name>
    <dbReference type="NCBI Taxonomy" id="408172"/>
    <lineage>
        <taxon>unclassified sequences</taxon>
        <taxon>metagenomes</taxon>
        <taxon>ecological metagenomes</taxon>
    </lineage>
</organism>
<dbReference type="EMBL" id="UINC01091834">
    <property type="protein sequence ID" value="SVC44906.1"/>
    <property type="molecule type" value="Genomic_DNA"/>
</dbReference>
<dbReference type="InterPro" id="IPR011008">
    <property type="entry name" value="Dimeric_a/b-barrel"/>
</dbReference>
<gene>
    <name evidence="2" type="ORF">METZ01_LOCUS297760</name>
</gene>
<evidence type="ECO:0000313" key="2">
    <source>
        <dbReference type="EMBL" id="SVC44906.1"/>
    </source>
</evidence>
<dbReference type="PROSITE" id="PS51502">
    <property type="entry name" value="S_R_A_B_BARREL"/>
    <property type="match status" value="1"/>
</dbReference>
<proteinExistence type="predicted"/>
<sequence>MVKHIVTFKLEEKTPENIQKAVEALNGMIGKIEVLRHLEVGVDFTQSPRSYDIVLTTHFDDRQGLKTYMDHPNHLPVVELIKSLCSASVVVDYETV</sequence>
<dbReference type="AlphaFoldDB" id="A0A382M7S7"/>
<dbReference type="Pfam" id="PF07876">
    <property type="entry name" value="Dabb"/>
    <property type="match status" value="1"/>
</dbReference>
<dbReference type="SUPFAM" id="SSF54909">
    <property type="entry name" value="Dimeric alpha+beta barrel"/>
    <property type="match status" value="1"/>
</dbReference>
<name>A0A382M7S7_9ZZZZ</name>
<protein>
    <recommendedName>
        <fullName evidence="1">Stress-response A/B barrel domain-containing protein</fullName>
    </recommendedName>
</protein>
<reference evidence="2" key="1">
    <citation type="submission" date="2018-05" db="EMBL/GenBank/DDBJ databases">
        <authorList>
            <person name="Lanie J.A."/>
            <person name="Ng W.-L."/>
            <person name="Kazmierczak K.M."/>
            <person name="Andrzejewski T.M."/>
            <person name="Davidsen T.M."/>
            <person name="Wayne K.J."/>
            <person name="Tettelin H."/>
            <person name="Glass J.I."/>
            <person name="Rusch D."/>
            <person name="Podicherti R."/>
            <person name="Tsui H.-C.T."/>
            <person name="Winkler M.E."/>
        </authorList>
    </citation>
    <scope>NUCLEOTIDE SEQUENCE</scope>
</reference>
<dbReference type="InterPro" id="IPR013097">
    <property type="entry name" value="Dabb"/>
</dbReference>
<accession>A0A382M7S7</accession>
<dbReference type="PANTHER" id="PTHR37832">
    <property type="entry name" value="BLL2683 PROTEIN"/>
    <property type="match status" value="1"/>
</dbReference>